<keyword evidence="1" id="KW-0472">Membrane</keyword>
<dbReference type="EMBL" id="CP116669">
    <property type="protein sequence ID" value="WCI00092.1"/>
    <property type="molecule type" value="Genomic_DNA"/>
</dbReference>
<gene>
    <name evidence="3" type="ORF">PMC74_25640</name>
</gene>
<evidence type="ECO:0000313" key="3">
    <source>
        <dbReference type="EMBL" id="WCI00092.1"/>
    </source>
</evidence>
<feature type="transmembrane region" description="Helical" evidence="1">
    <location>
        <begin position="73"/>
        <end position="91"/>
    </location>
</feature>
<dbReference type="Proteomes" id="UP001214301">
    <property type="component" value="Chromosome"/>
</dbReference>
<protein>
    <submittedName>
        <fullName evidence="3">Uncharacterized protein</fullName>
    </submittedName>
</protein>
<keyword evidence="4" id="KW-1185">Reference proteome</keyword>
<evidence type="ECO:0000313" key="4">
    <source>
        <dbReference type="Proteomes" id="UP001214301"/>
    </source>
</evidence>
<feature type="chain" id="PRO_5046211801" evidence="2">
    <location>
        <begin position="24"/>
        <end position="222"/>
    </location>
</feature>
<evidence type="ECO:0000256" key="2">
    <source>
        <dbReference type="SAM" id="SignalP"/>
    </source>
</evidence>
<feature type="transmembrane region" description="Helical" evidence="1">
    <location>
        <begin position="39"/>
        <end position="61"/>
    </location>
</feature>
<accession>A0ABY7R8X7</accession>
<name>A0ABY7R8X7_9PSED</name>
<keyword evidence="1" id="KW-0812">Transmembrane</keyword>
<evidence type="ECO:0000256" key="1">
    <source>
        <dbReference type="SAM" id="Phobius"/>
    </source>
</evidence>
<sequence>MNVKNFAKLITVALLLVPAFAFGASLEDATSNRVELIAAFNKLIILVGFMIGLAVTIAGGYKMVQVGNQGAKFGWGAPAIYILAGVVMMNVSPSLSVITNTYFKVDFCTMIDESQSVSSSCFKDEISGLTGPLKERITRLSSDSTAEKFIENIEVIVGIFQVIGFIYFLTGAYGLTQVANGSSRDGGYGKPIITMTASALIVDIPHTATMFIDTLHQIGINF</sequence>
<feature type="transmembrane region" description="Helical" evidence="1">
    <location>
        <begin position="155"/>
        <end position="175"/>
    </location>
</feature>
<proteinExistence type="predicted"/>
<dbReference type="RefSeq" id="WP_156309963.1">
    <property type="nucleotide sequence ID" value="NZ_CP116669.1"/>
</dbReference>
<feature type="signal peptide" evidence="2">
    <location>
        <begin position="1"/>
        <end position="23"/>
    </location>
</feature>
<keyword evidence="1" id="KW-1133">Transmembrane helix</keyword>
<organism evidence="3 4">
    <name type="scientific">Pseudomonas capeferrum</name>
    <dbReference type="NCBI Taxonomy" id="1495066"/>
    <lineage>
        <taxon>Bacteria</taxon>
        <taxon>Pseudomonadati</taxon>
        <taxon>Pseudomonadota</taxon>
        <taxon>Gammaproteobacteria</taxon>
        <taxon>Pseudomonadales</taxon>
        <taxon>Pseudomonadaceae</taxon>
        <taxon>Pseudomonas</taxon>
    </lineage>
</organism>
<keyword evidence="2" id="KW-0732">Signal</keyword>
<reference evidence="3 4" key="1">
    <citation type="journal article" date="2020" name="Front. Microbiol.">
        <title>Toward Biorecycling: Isolation of a Soil Bacterium That Grows on a Polyurethane Oligomer and Monomer.</title>
        <authorList>
            <person name="Espinosa M.J.C."/>
            <person name="Blanco A.C."/>
            <person name="Schmidgall T."/>
            <person name="Atanasoff-Kardjalieff A.K."/>
            <person name="Kappelmeyer U."/>
            <person name="Tischler D."/>
            <person name="Pieper D.H."/>
            <person name="Heipieper H.J."/>
            <person name="Eberlein C."/>
        </authorList>
    </citation>
    <scope>NUCLEOTIDE SEQUENCE [LARGE SCALE GENOMIC DNA]</scope>
    <source>
        <strain evidence="3 4">TDA1</strain>
    </source>
</reference>